<protein>
    <recommendedName>
        <fullName evidence="4 11">Trigger factor</fullName>
        <shortName evidence="11">TF</shortName>
        <ecNumber evidence="3 11">5.2.1.8</ecNumber>
    </recommendedName>
    <alternativeName>
        <fullName evidence="10 11">PPIase</fullName>
    </alternativeName>
</protein>
<dbReference type="Pfam" id="PF00254">
    <property type="entry name" value="FKBP_C"/>
    <property type="match status" value="1"/>
</dbReference>
<dbReference type="Proteomes" id="UP000014417">
    <property type="component" value="Unassembled WGS sequence"/>
</dbReference>
<evidence type="ECO:0000256" key="6">
    <source>
        <dbReference type="ARBA" id="ARBA00023110"/>
    </source>
</evidence>
<dbReference type="GO" id="GO:0015031">
    <property type="term" value="P:protein transport"/>
    <property type="evidence" value="ECO:0007669"/>
    <property type="project" value="UniProtKB-UniRule"/>
</dbReference>
<evidence type="ECO:0000256" key="3">
    <source>
        <dbReference type="ARBA" id="ARBA00013194"/>
    </source>
</evidence>
<evidence type="ECO:0000256" key="1">
    <source>
        <dbReference type="ARBA" id="ARBA00000971"/>
    </source>
</evidence>
<evidence type="ECO:0000256" key="14">
    <source>
        <dbReference type="SAM" id="Coils"/>
    </source>
</evidence>
<dbReference type="HAMAP" id="MF_00303">
    <property type="entry name" value="Trigger_factor_Tig"/>
    <property type="match status" value="1"/>
</dbReference>
<dbReference type="GO" id="GO:0051083">
    <property type="term" value="P:'de novo' cotranslational protein folding"/>
    <property type="evidence" value="ECO:0007669"/>
    <property type="project" value="TreeGrafter"/>
</dbReference>
<evidence type="ECO:0000313" key="17">
    <source>
        <dbReference type="EMBL" id="EPD31970.1"/>
    </source>
</evidence>
<dbReference type="InterPro" id="IPR046357">
    <property type="entry name" value="PPIase_dom_sf"/>
</dbReference>
<dbReference type="GO" id="GO:0051301">
    <property type="term" value="P:cell division"/>
    <property type="evidence" value="ECO:0007669"/>
    <property type="project" value="UniProtKB-KW"/>
</dbReference>
<dbReference type="Pfam" id="PF05698">
    <property type="entry name" value="Trigger_C"/>
    <property type="match status" value="1"/>
</dbReference>
<dbReference type="GO" id="GO:0044183">
    <property type="term" value="F:protein folding chaperone"/>
    <property type="evidence" value="ECO:0007669"/>
    <property type="project" value="TreeGrafter"/>
</dbReference>
<evidence type="ECO:0000313" key="18">
    <source>
        <dbReference type="Proteomes" id="UP000014417"/>
    </source>
</evidence>
<dbReference type="GO" id="GO:0043022">
    <property type="term" value="F:ribosome binding"/>
    <property type="evidence" value="ECO:0007669"/>
    <property type="project" value="TreeGrafter"/>
</dbReference>
<evidence type="ECO:0000256" key="7">
    <source>
        <dbReference type="ARBA" id="ARBA00023186"/>
    </source>
</evidence>
<dbReference type="PANTHER" id="PTHR30560">
    <property type="entry name" value="TRIGGER FACTOR CHAPERONE AND PEPTIDYL-PROLYL CIS/TRANS ISOMERASE"/>
    <property type="match status" value="1"/>
</dbReference>
<evidence type="ECO:0000256" key="11">
    <source>
        <dbReference type="HAMAP-Rule" id="MF_00303"/>
    </source>
</evidence>
<dbReference type="EMBL" id="AGZR01000009">
    <property type="protein sequence ID" value="EPD31970.1"/>
    <property type="molecule type" value="Genomic_DNA"/>
</dbReference>
<dbReference type="GO" id="GO:0003755">
    <property type="term" value="F:peptidyl-prolyl cis-trans isomerase activity"/>
    <property type="evidence" value="ECO:0007669"/>
    <property type="project" value="UniProtKB-UniRule"/>
</dbReference>
<keyword evidence="14" id="KW-0175">Coiled coil</keyword>
<dbReference type="HOGENOM" id="CLU_033058_3_0_11"/>
<keyword evidence="7 11" id="KW-0143">Chaperone</keyword>
<evidence type="ECO:0000259" key="16">
    <source>
        <dbReference type="PROSITE" id="PS50059"/>
    </source>
</evidence>
<keyword evidence="9 11" id="KW-0131">Cell cycle</keyword>
<dbReference type="RefSeq" id="WP_016456352.1">
    <property type="nucleotide sequence ID" value="NZ_KE150269.1"/>
</dbReference>
<feature type="domain" description="PPIase FKBP-type" evidence="16">
    <location>
        <begin position="162"/>
        <end position="214"/>
    </location>
</feature>
<dbReference type="Gene3D" id="1.10.3120.10">
    <property type="entry name" value="Trigger factor, C-terminal domain"/>
    <property type="match status" value="1"/>
</dbReference>
<dbReference type="NCBIfam" id="TIGR00115">
    <property type="entry name" value="tig"/>
    <property type="match status" value="1"/>
</dbReference>
<dbReference type="InterPro" id="IPR001179">
    <property type="entry name" value="PPIase_FKBP_dom"/>
</dbReference>
<evidence type="ECO:0000256" key="15">
    <source>
        <dbReference type="SAM" id="MobiDB-lite"/>
    </source>
</evidence>
<dbReference type="GO" id="GO:0043335">
    <property type="term" value="P:protein unfolding"/>
    <property type="evidence" value="ECO:0007669"/>
    <property type="project" value="TreeGrafter"/>
</dbReference>
<dbReference type="Gene3D" id="3.10.50.40">
    <property type="match status" value="1"/>
</dbReference>
<comment type="subcellular location">
    <subcellularLocation>
        <location evidence="11">Cytoplasm</location>
    </subcellularLocation>
    <text evidence="11">About half TF is bound to the ribosome near the polypeptide exit tunnel while the other half is free in the cytoplasm.</text>
</comment>
<comment type="domain">
    <text evidence="11">Consists of 3 domains; the N-terminus binds the ribosome, the middle domain has PPIase activity, while the C-terminus has intrinsic chaperone activity on its own.</text>
</comment>
<comment type="function">
    <text evidence="11">Involved in protein export. Acts as a chaperone by maintaining the newly synthesized protein in an open conformation. Functions as a peptidyl-prolyl cis-trans isomerase.</text>
</comment>
<feature type="region of interest" description="Disordered" evidence="15">
    <location>
        <begin position="438"/>
        <end position="463"/>
    </location>
</feature>
<evidence type="ECO:0000256" key="12">
    <source>
        <dbReference type="PROSITE-ProRule" id="PRU00277"/>
    </source>
</evidence>
<dbReference type="PIRSF" id="PIRSF003095">
    <property type="entry name" value="Trigger_factor"/>
    <property type="match status" value="1"/>
</dbReference>
<dbReference type="SUPFAM" id="SSF109998">
    <property type="entry name" value="Triger factor/SurA peptide-binding domain-like"/>
    <property type="match status" value="1"/>
</dbReference>
<dbReference type="Gene3D" id="3.30.70.1050">
    <property type="entry name" value="Trigger factor ribosome-binding domain"/>
    <property type="match status" value="1"/>
</dbReference>
<gene>
    <name evidence="11" type="primary">tig</name>
    <name evidence="17" type="ORF">HMPREF9306_01528</name>
</gene>
<dbReference type="Pfam" id="PF05697">
    <property type="entry name" value="Trigger_N"/>
    <property type="match status" value="1"/>
</dbReference>
<dbReference type="PATRIC" id="fig|883161.3.peg.1518"/>
<dbReference type="OrthoDB" id="9767721at2"/>
<keyword evidence="5 11" id="KW-0132">Cell division</keyword>
<evidence type="ECO:0000256" key="13">
    <source>
        <dbReference type="RuleBase" id="RU003914"/>
    </source>
</evidence>
<dbReference type="STRING" id="883161.HMPREF9306_01528"/>
<dbReference type="InterPro" id="IPR008881">
    <property type="entry name" value="Trigger_fac_ribosome-bd_bac"/>
</dbReference>
<evidence type="ECO:0000256" key="2">
    <source>
        <dbReference type="ARBA" id="ARBA00005464"/>
    </source>
</evidence>
<dbReference type="PANTHER" id="PTHR30560:SF3">
    <property type="entry name" value="TRIGGER FACTOR-LIKE PROTEIN TIG, CHLOROPLASTIC"/>
    <property type="match status" value="1"/>
</dbReference>
<dbReference type="InterPro" id="IPR036611">
    <property type="entry name" value="Trigger_fac_ribosome-bd_sf"/>
</dbReference>
<evidence type="ECO:0000256" key="4">
    <source>
        <dbReference type="ARBA" id="ARBA00016902"/>
    </source>
</evidence>
<keyword evidence="6 11" id="KW-0697">Rotamase</keyword>
<comment type="similarity">
    <text evidence="2 11 13">Belongs to the FKBP-type PPIase family. Tig subfamily.</text>
</comment>
<dbReference type="AlphaFoldDB" id="S2W0S1"/>
<organism evidence="17 18">
    <name type="scientific">Propionimicrobium lymphophilum ACS-093-V-SCH5</name>
    <dbReference type="NCBI Taxonomy" id="883161"/>
    <lineage>
        <taxon>Bacteria</taxon>
        <taxon>Bacillati</taxon>
        <taxon>Actinomycetota</taxon>
        <taxon>Actinomycetes</taxon>
        <taxon>Propionibacteriales</taxon>
        <taxon>Propionibacteriaceae</taxon>
        <taxon>Propionimicrobium</taxon>
    </lineage>
</organism>
<dbReference type="EC" id="5.2.1.8" evidence="3 11"/>
<feature type="coiled-coil region" evidence="14">
    <location>
        <begin position="273"/>
        <end position="324"/>
    </location>
</feature>
<sequence length="463" mass="51760">MPSTFEQINPTRAKLTVEIPFADLEPSIKQAYKNIANQVNIPGFRKGKVPARLIDQRFGRGVVLEEAINKYLPESYAEAVRENDVHPLGQPEIDIKELDDGNKVVYTAELDVRPDFDLPDFSKIKVEVPAIKVDDDLVNERVDMLRTQFAKLEEVDRKLAKGDVAVFDLTATKDGKALPEGEAKDVQYRLGDGGMLDGLDEALEGMKAGDEKTFESTLVGGELRGVEADITVTINKVMNQELPELNDDFAQMVSQFDTVDEMLDDLREGLTRVARLQQANDAREEVLQKLVEAAKFDLPEKLLADEKEARKANIEQQLSNAGLTLDQYLKNNDEEPETADEFWEEIGKRSEEGLRAQIILDKFAEGEEISVSQEELTSLIVQKAQQAGSTPEQEMSHMLEHNHMGEWMNEVRRGKALGTIVTAAQISDDAGEKLDLAKLNNDGTIAEDSEDSEEKSEKKEDKK</sequence>
<evidence type="ECO:0000256" key="8">
    <source>
        <dbReference type="ARBA" id="ARBA00023235"/>
    </source>
</evidence>
<dbReference type="InterPro" id="IPR027304">
    <property type="entry name" value="Trigger_fact/SurA_dom_sf"/>
</dbReference>
<reference evidence="17 18" key="1">
    <citation type="submission" date="2013-04" db="EMBL/GenBank/DDBJ databases">
        <title>The Genome Sequence of Propionimicrobium lymphophilum ACS-093-V-SCH5.</title>
        <authorList>
            <consortium name="The Broad Institute Genomics Platform"/>
            <person name="Earl A."/>
            <person name="Ward D."/>
            <person name="Feldgarden M."/>
            <person name="Gevers D."/>
            <person name="Saerens B."/>
            <person name="Vaneechoutte M."/>
            <person name="Walker B."/>
            <person name="Young S."/>
            <person name="Zeng Q."/>
            <person name="Gargeya S."/>
            <person name="Fitzgerald M."/>
            <person name="Haas B."/>
            <person name="Abouelleil A."/>
            <person name="Allen A.W."/>
            <person name="Alvarado L."/>
            <person name="Arachchi H.M."/>
            <person name="Berlin A.M."/>
            <person name="Chapman S.B."/>
            <person name="Gainer-Dewar J."/>
            <person name="Goldberg J."/>
            <person name="Griggs A."/>
            <person name="Gujja S."/>
            <person name="Hansen M."/>
            <person name="Howarth C."/>
            <person name="Imamovic A."/>
            <person name="Ireland A."/>
            <person name="Larimer J."/>
            <person name="McCowan C."/>
            <person name="Murphy C."/>
            <person name="Pearson M."/>
            <person name="Poon T.W."/>
            <person name="Priest M."/>
            <person name="Roberts A."/>
            <person name="Saif S."/>
            <person name="Shea T."/>
            <person name="Sisk P."/>
            <person name="Sykes S."/>
            <person name="Wortman J."/>
            <person name="Nusbaum C."/>
            <person name="Birren B."/>
        </authorList>
    </citation>
    <scope>NUCLEOTIDE SEQUENCE [LARGE SCALE GENOMIC DNA]</scope>
    <source>
        <strain evidence="17 18">ACS-093-V-SCH5</strain>
    </source>
</reference>
<evidence type="ECO:0000256" key="5">
    <source>
        <dbReference type="ARBA" id="ARBA00022618"/>
    </source>
</evidence>
<name>S2W0S1_9ACTN</name>
<dbReference type="SUPFAM" id="SSF102735">
    <property type="entry name" value="Trigger factor ribosome-binding domain"/>
    <property type="match status" value="1"/>
</dbReference>
<proteinExistence type="inferred from homology"/>
<keyword evidence="18" id="KW-1185">Reference proteome</keyword>
<comment type="caution">
    <text evidence="17">The sequence shown here is derived from an EMBL/GenBank/DDBJ whole genome shotgun (WGS) entry which is preliminary data.</text>
</comment>
<evidence type="ECO:0000256" key="10">
    <source>
        <dbReference type="ARBA" id="ARBA00029986"/>
    </source>
</evidence>
<dbReference type="InterPro" id="IPR037041">
    <property type="entry name" value="Trigger_fac_C_sf"/>
</dbReference>
<accession>S2W0S1</accession>
<keyword evidence="8 11" id="KW-0413">Isomerase</keyword>
<keyword evidence="11" id="KW-0963">Cytoplasm</keyword>
<comment type="catalytic activity">
    <reaction evidence="1 11 12">
        <text>[protein]-peptidylproline (omega=180) = [protein]-peptidylproline (omega=0)</text>
        <dbReference type="Rhea" id="RHEA:16237"/>
        <dbReference type="Rhea" id="RHEA-COMP:10747"/>
        <dbReference type="Rhea" id="RHEA-COMP:10748"/>
        <dbReference type="ChEBI" id="CHEBI:83833"/>
        <dbReference type="ChEBI" id="CHEBI:83834"/>
        <dbReference type="EC" id="5.2.1.8"/>
    </reaction>
</comment>
<dbReference type="GO" id="GO:0005737">
    <property type="term" value="C:cytoplasm"/>
    <property type="evidence" value="ECO:0007669"/>
    <property type="project" value="UniProtKB-SubCell"/>
</dbReference>
<dbReference type="InterPro" id="IPR005215">
    <property type="entry name" value="Trig_fac"/>
</dbReference>
<evidence type="ECO:0000256" key="9">
    <source>
        <dbReference type="ARBA" id="ARBA00023306"/>
    </source>
</evidence>
<dbReference type="SUPFAM" id="SSF54534">
    <property type="entry name" value="FKBP-like"/>
    <property type="match status" value="1"/>
</dbReference>
<dbReference type="InterPro" id="IPR008880">
    <property type="entry name" value="Trigger_fac_C"/>
</dbReference>
<feature type="compositionally biased region" description="Acidic residues" evidence="15">
    <location>
        <begin position="445"/>
        <end position="454"/>
    </location>
</feature>
<dbReference type="PROSITE" id="PS50059">
    <property type="entry name" value="FKBP_PPIASE"/>
    <property type="match status" value="1"/>
</dbReference>